<feature type="transmembrane region" description="Helical" evidence="1">
    <location>
        <begin position="213"/>
        <end position="233"/>
    </location>
</feature>
<evidence type="ECO:0000313" key="2">
    <source>
        <dbReference type="EMBL" id="AFH63570.1"/>
    </source>
</evidence>
<dbReference type="PANTHER" id="PTHR36833:SF1">
    <property type="entry name" value="INTEGRAL MEMBRANE TRANSPORT PROTEIN"/>
    <property type="match status" value="1"/>
</dbReference>
<keyword evidence="1" id="KW-1133">Transmembrane helix</keyword>
<evidence type="ECO:0000256" key="1">
    <source>
        <dbReference type="SAM" id="Phobius"/>
    </source>
</evidence>
<sequence>MTAVWSECLRYARIYGLFAKNSVISMMEYRVNFVFGILIELAYLCIKLSYVYVIYRIGVDIRGFSPDQILLFTGVYTVMAGLYSTFFYGNFIQLPEHIRTGSLDIMMTRPVSLQFMATLRSIDIGYSIPNLIGGVLMIVYGWRQSGIPVTAAHVAGFIGFILIGVMLTYAIFLLPQLLAFWTVKTGGVNEVSNALFDFNQMPMAIYHTAIQRAGTFLLPVFLISNLSPLYILGRMTPVYWVWGCAAPLLFLLMTRLLWRIAIRGYTSASS</sequence>
<name>I0BMH3_9BACL</name>
<accession>I0BMH3</accession>
<dbReference type="PANTHER" id="PTHR36833">
    <property type="entry name" value="SLR0610 PROTEIN-RELATED"/>
    <property type="match status" value="1"/>
</dbReference>
<dbReference type="PATRIC" id="fig|997761.3.peg.4587"/>
<dbReference type="Pfam" id="PF06182">
    <property type="entry name" value="ABC2_membrane_6"/>
    <property type="match status" value="1"/>
</dbReference>
<dbReference type="EMBL" id="CP003422">
    <property type="protein sequence ID" value="AFH63570.1"/>
    <property type="molecule type" value="Genomic_DNA"/>
</dbReference>
<dbReference type="RefSeq" id="WP_014651748.1">
    <property type="nucleotide sequence ID" value="NC_017672.3"/>
</dbReference>
<gene>
    <name evidence="2" type="ORF">B2K_23225</name>
</gene>
<keyword evidence="1" id="KW-0812">Transmembrane</keyword>
<dbReference type="InterPro" id="IPR010390">
    <property type="entry name" value="ABC-2_transporter-like"/>
</dbReference>
<keyword evidence="1" id="KW-0472">Membrane</keyword>
<dbReference type="AlphaFoldDB" id="I0BMH3"/>
<feature type="transmembrane region" description="Helical" evidence="1">
    <location>
        <begin position="124"/>
        <end position="142"/>
    </location>
</feature>
<dbReference type="Proteomes" id="UP000007392">
    <property type="component" value="Chromosome"/>
</dbReference>
<feature type="transmembrane region" description="Helical" evidence="1">
    <location>
        <begin position="69"/>
        <end position="89"/>
    </location>
</feature>
<protein>
    <submittedName>
        <fullName evidence="2">ABC transporter permease</fullName>
    </submittedName>
</protein>
<evidence type="ECO:0000313" key="3">
    <source>
        <dbReference type="Proteomes" id="UP000007392"/>
    </source>
</evidence>
<reference evidence="2 3" key="1">
    <citation type="submission" date="2013-06" db="EMBL/GenBank/DDBJ databases">
        <title>Complete genome sequence of Paenibacillus mucilaginosus K02.</title>
        <authorList>
            <person name="Xiao B."/>
            <person name="Sun L."/>
            <person name="Xiao L."/>
            <person name="Lian B."/>
        </authorList>
    </citation>
    <scope>NUCLEOTIDE SEQUENCE [LARGE SCALE GENOMIC DNA]</scope>
    <source>
        <strain evidence="2 3">K02</strain>
    </source>
</reference>
<proteinExistence type="predicted"/>
<dbReference type="KEGG" id="pmw:B2K_23225"/>
<feature type="transmembrane region" description="Helical" evidence="1">
    <location>
        <begin position="33"/>
        <end position="57"/>
    </location>
</feature>
<dbReference type="HOGENOM" id="CLU_071040_0_0_9"/>
<feature type="transmembrane region" description="Helical" evidence="1">
    <location>
        <begin position="239"/>
        <end position="258"/>
    </location>
</feature>
<dbReference type="OrthoDB" id="3818833at2"/>
<organism evidence="2 3">
    <name type="scientific">Paenibacillus mucilaginosus K02</name>
    <dbReference type="NCBI Taxonomy" id="997761"/>
    <lineage>
        <taxon>Bacteria</taxon>
        <taxon>Bacillati</taxon>
        <taxon>Bacillota</taxon>
        <taxon>Bacilli</taxon>
        <taxon>Bacillales</taxon>
        <taxon>Paenibacillaceae</taxon>
        <taxon>Paenibacillus</taxon>
    </lineage>
</organism>
<feature type="transmembrane region" description="Helical" evidence="1">
    <location>
        <begin position="154"/>
        <end position="174"/>
    </location>
</feature>